<dbReference type="EMBL" id="PKIZ01000009">
    <property type="protein sequence ID" value="PKZ41776.1"/>
    <property type="molecule type" value="Genomic_DNA"/>
</dbReference>
<dbReference type="InterPro" id="IPR050261">
    <property type="entry name" value="FrsA_esterase"/>
</dbReference>
<evidence type="ECO:0000256" key="4">
    <source>
        <dbReference type="SAM" id="SignalP"/>
    </source>
</evidence>
<dbReference type="SUPFAM" id="SSF53474">
    <property type="entry name" value="alpha/beta-Hydrolases"/>
    <property type="match status" value="1"/>
</dbReference>
<dbReference type="Pfam" id="PF12740">
    <property type="entry name" value="PETase"/>
    <property type="match status" value="1"/>
</dbReference>
<feature type="domain" description="PET hydrolase/cutinase-like" evidence="5">
    <location>
        <begin position="40"/>
        <end position="281"/>
    </location>
</feature>
<protein>
    <recommendedName>
        <fullName evidence="5">PET hydrolase/cutinase-like domain-containing protein</fullName>
    </recommendedName>
</protein>
<evidence type="ECO:0000259" key="5">
    <source>
        <dbReference type="Pfam" id="PF12740"/>
    </source>
</evidence>
<dbReference type="PROSITE" id="PS51318">
    <property type="entry name" value="TAT"/>
    <property type="match status" value="1"/>
</dbReference>
<name>A0A2I1PAV8_9MICO</name>
<dbReference type="Gene3D" id="3.40.50.1820">
    <property type="entry name" value="alpha/beta hydrolase"/>
    <property type="match status" value="1"/>
</dbReference>
<dbReference type="InterPro" id="IPR041127">
    <property type="entry name" value="PET_hydrolase/cutinase-like"/>
</dbReference>
<dbReference type="Proteomes" id="UP000234206">
    <property type="component" value="Unassembled WGS sequence"/>
</dbReference>
<evidence type="ECO:0000256" key="2">
    <source>
        <dbReference type="ARBA" id="ARBA00022801"/>
    </source>
</evidence>
<feature type="chain" id="PRO_5039412635" description="PET hydrolase/cutinase-like domain-containing protein" evidence="4">
    <location>
        <begin position="26"/>
        <end position="289"/>
    </location>
</feature>
<keyword evidence="7" id="KW-1185">Reference proteome</keyword>
<comment type="similarity">
    <text evidence="1">Belongs to the AB hydrolase superfamily.</text>
</comment>
<organism evidence="6 7">
    <name type="scientific">Kytococcus schroeteri</name>
    <dbReference type="NCBI Taxonomy" id="138300"/>
    <lineage>
        <taxon>Bacteria</taxon>
        <taxon>Bacillati</taxon>
        <taxon>Actinomycetota</taxon>
        <taxon>Actinomycetes</taxon>
        <taxon>Micrococcales</taxon>
        <taxon>Kytococcaceae</taxon>
        <taxon>Kytococcus</taxon>
    </lineage>
</organism>
<dbReference type="AlphaFoldDB" id="A0A2I1PAV8"/>
<dbReference type="PANTHER" id="PTHR22946:SF9">
    <property type="entry name" value="POLYKETIDE TRANSFERASE AF380"/>
    <property type="match status" value="1"/>
</dbReference>
<feature type="region of interest" description="Disordered" evidence="3">
    <location>
        <begin position="36"/>
        <end position="56"/>
    </location>
</feature>
<comment type="caution">
    <text evidence="6">The sequence shown here is derived from an EMBL/GenBank/DDBJ whole genome shotgun (WGS) entry which is preliminary data.</text>
</comment>
<reference evidence="6 7" key="1">
    <citation type="submission" date="2017-12" db="EMBL/GenBank/DDBJ databases">
        <title>Phylogenetic diversity of female urinary microbiome.</title>
        <authorList>
            <person name="Thomas-White K."/>
            <person name="Wolfe A.J."/>
        </authorList>
    </citation>
    <scope>NUCLEOTIDE SEQUENCE [LARGE SCALE GENOMIC DNA]</scope>
    <source>
        <strain evidence="6 7">UMB1298</strain>
    </source>
</reference>
<feature type="signal peptide" evidence="4">
    <location>
        <begin position="1"/>
        <end position="25"/>
    </location>
</feature>
<evidence type="ECO:0000313" key="7">
    <source>
        <dbReference type="Proteomes" id="UP000234206"/>
    </source>
</evidence>
<keyword evidence="2" id="KW-0378">Hydrolase</keyword>
<dbReference type="PANTHER" id="PTHR22946">
    <property type="entry name" value="DIENELACTONE HYDROLASE DOMAIN-CONTAINING PROTEIN-RELATED"/>
    <property type="match status" value="1"/>
</dbReference>
<sequence>MMRSLTRTTVLAAGLALGLAAPATAGPVAPAAFSAQEVQPAAEHGPAPTKDSVGVDGPYEVASKKLEAAPDADFYGGTVFHPSNGAEGETFGGVVTMPGFTEPGSAMEFVAKRLASHGFVVLMAEAPTVMSQPQARGKAALGAQKALAADADMAPLLDAERTALVGHSMGGGGVLYAAQESEQDAVVPIHPWAQEGFKGVSEPSLTIAGGIDNVAPAGEYAVPIHESIGSETKGLFTDLAGTHWAGLVDNKVIQGRILSFLKVHVDGDKRYEQFVCAPAEQGFVYRSPC</sequence>
<dbReference type="GO" id="GO:0052689">
    <property type="term" value="F:carboxylic ester hydrolase activity"/>
    <property type="evidence" value="ECO:0007669"/>
    <property type="project" value="UniProtKB-ARBA"/>
</dbReference>
<dbReference type="InterPro" id="IPR006311">
    <property type="entry name" value="TAT_signal"/>
</dbReference>
<proteinExistence type="inferred from homology"/>
<dbReference type="InterPro" id="IPR029058">
    <property type="entry name" value="AB_hydrolase_fold"/>
</dbReference>
<gene>
    <name evidence="6" type="ORF">CYJ76_05875</name>
</gene>
<evidence type="ECO:0000256" key="1">
    <source>
        <dbReference type="ARBA" id="ARBA00008645"/>
    </source>
</evidence>
<keyword evidence="4" id="KW-0732">Signal</keyword>
<evidence type="ECO:0000256" key="3">
    <source>
        <dbReference type="SAM" id="MobiDB-lite"/>
    </source>
</evidence>
<accession>A0A2I1PAV8</accession>
<evidence type="ECO:0000313" key="6">
    <source>
        <dbReference type="EMBL" id="PKZ41776.1"/>
    </source>
</evidence>